<dbReference type="Pfam" id="PF18565">
    <property type="entry name" value="Glyco_hydro2_C5"/>
    <property type="match status" value="1"/>
</dbReference>
<dbReference type="Pfam" id="PF02837">
    <property type="entry name" value="Glyco_hydro_2_N"/>
    <property type="match status" value="1"/>
</dbReference>
<feature type="domain" description="Glycoside hydrolase family 2 catalytic" evidence="6">
    <location>
        <begin position="427"/>
        <end position="528"/>
    </location>
</feature>
<dbReference type="InterPro" id="IPR008979">
    <property type="entry name" value="Galactose-bd-like_sf"/>
</dbReference>
<dbReference type="InterPro" id="IPR006104">
    <property type="entry name" value="Glyco_hydro_2_N"/>
</dbReference>
<feature type="domain" description="DUF4982" evidence="8">
    <location>
        <begin position="641"/>
        <end position="697"/>
    </location>
</feature>
<dbReference type="InterPro" id="IPR051913">
    <property type="entry name" value="GH2_Domain-Containing"/>
</dbReference>
<dbReference type="PANTHER" id="PTHR42732:SF1">
    <property type="entry name" value="BETA-MANNOSIDASE"/>
    <property type="match status" value="1"/>
</dbReference>
<dbReference type="SUPFAM" id="SSF49785">
    <property type="entry name" value="Galactose-binding domain-like"/>
    <property type="match status" value="1"/>
</dbReference>
<dbReference type="EC" id="3.2.1.23" evidence="10"/>
<feature type="domain" description="Glycosyl hydrolases family 2 sugar binding" evidence="7">
    <location>
        <begin position="122"/>
        <end position="212"/>
    </location>
</feature>
<accession>A0ABU1MLB2</accession>
<keyword evidence="3 10" id="KW-0326">Glycosidase</keyword>
<dbReference type="Pfam" id="PF16355">
    <property type="entry name" value="DUF4982"/>
    <property type="match status" value="1"/>
</dbReference>
<dbReference type="SUPFAM" id="SSF51445">
    <property type="entry name" value="(Trans)glycosidases"/>
    <property type="match status" value="1"/>
</dbReference>
<dbReference type="Proteomes" id="UP001184150">
    <property type="component" value="Unassembled WGS sequence"/>
</dbReference>
<organism evidence="10 11">
    <name type="scientific">Novosphingobium capsulatum</name>
    <dbReference type="NCBI Taxonomy" id="13688"/>
    <lineage>
        <taxon>Bacteria</taxon>
        <taxon>Pseudomonadati</taxon>
        <taxon>Pseudomonadota</taxon>
        <taxon>Alphaproteobacteria</taxon>
        <taxon>Sphingomonadales</taxon>
        <taxon>Sphingomonadaceae</taxon>
        <taxon>Novosphingobium</taxon>
    </lineage>
</organism>
<evidence type="ECO:0000259" key="5">
    <source>
        <dbReference type="Pfam" id="PF00703"/>
    </source>
</evidence>
<dbReference type="SUPFAM" id="SSF49303">
    <property type="entry name" value="beta-Galactosidase/glucuronidase domain"/>
    <property type="match status" value="1"/>
</dbReference>
<dbReference type="GO" id="GO:0004565">
    <property type="term" value="F:beta-galactosidase activity"/>
    <property type="evidence" value="ECO:0007669"/>
    <property type="project" value="UniProtKB-EC"/>
</dbReference>
<feature type="domain" description="Glycoside hydrolase family 2" evidence="9">
    <location>
        <begin position="710"/>
        <end position="814"/>
    </location>
</feature>
<proteinExistence type="inferred from homology"/>
<feature type="chain" id="PRO_5046589129" evidence="4">
    <location>
        <begin position="18"/>
        <end position="965"/>
    </location>
</feature>
<dbReference type="RefSeq" id="WP_309805162.1">
    <property type="nucleotide sequence ID" value="NZ_JAVDRD010000004.1"/>
</dbReference>
<evidence type="ECO:0000313" key="10">
    <source>
        <dbReference type="EMBL" id="MDR6511126.1"/>
    </source>
</evidence>
<dbReference type="Pfam" id="PF02836">
    <property type="entry name" value="Glyco_hydro_2_C"/>
    <property type="match status" value="2"/>
</dbReference>
<dbReference type="InterPro" id="IPR032311">
    <property type="entry name" value="DUF4982"/>
</dbReference>
<dbReference type="InterPro" id="IPR006103">
    <property type="entry name" value="Glyco_hydro_2_cat"/>
</dbReference>
<evidence type="ECO:0000256" key="1">
    <source>
        <dbReference type="ARBA" id="ARBA00007401"/>
    </source>
</evidence>
<gene>
    <name evidence="10" type="ORF">J2792_001998</name>
</gene>
<name>A0ABU1MLB2_9SPHN</name>
<dbReference type="Pfam" id="PF00703">
    <property type="entry name" value="Glyco_hydro_2"/>
    <property type="match status" value="1"/>
</dbReference>
<protein>
    <submittedName>
        <fullName evidence="10">Beta-galactosidase</fullName>
        <ecNumber evidence="10">3.2.1.23</ecNumber>
    </submittedName>
</protein>
<keyword evidence="11" id="KW-1185">Reference proteome</keyword>
<dbReference type="Gene3D" id="2.60.40.10">
    <property type="entry name" value="Immunoglobulins"/>
    <property type="match status" value="3"/>
</dbReference>
<feature type="domain" description="Glycoside hydrolase family 2 catalytic" evidence="6">
    <location>
        <begin position="345"/>
        <end position="421"/>
    </location>
</feature>
<dbReference type="Gene3D" id="3.20.20.80">
    <property type="entry name" value="Glycosidases"/>
    <property type="match status" value="1"/>
</dbReference>
<evidence type="ECO:0000259" key="7">
    <source>
        <dbReference type="Pfam" id="PF02837"/>
    </source>
</evidence>
<dbReference type="InterPro" id="IPR013783">
    <property type="entry name" value="Ig-like_fold"/>
</dbReference>
<keyword evidence="2 10" id="KW-0378">Hydrolase</keyword>
<evidence type="ECO:0000256" key="4">
    <source>
        <dbReference type="SAM" id="SignalP"/>
    </source>
</evidence>
<dbReference type="InterPro" id="IPR040605">
    <property type="entry name" value="Glyco_hydro2_dom5"/>
</dbReference>
<dbReference type="InterPro" id="IPR006102">
    <property type="entry name" value="Ig-like_GH2"/>
</dbReference>
<feature type="domain" description="Glycoside hydrolase family 2 immunoglobulin-like beta-sandwich" evidence="5">
    <location>
        <begin position="244"/>
        <end position="337"/>
    </location>
</feature>
<evidence type="ECO:0000259" key="6">
    <source>
        <dbReference type="Pfam" id="PF02836"/>
    </source>
</evidence>
<evidence type="ECO:0000256" key="2">
    <source>
        <dbReference type="ARBA" id="ARBA00022801"/>
    </source>
</evidence>
<dbReference type="InterPro" id="IPR006311">
    <property type="entry name" value="TAT_signal"/>
</dbReference>
<dbReference type="PANTHER" id="PTHR42732">
    <property type="entry name" value="BETA-GALACTOSIDASE"/>
    <property type="match status" value="1"/>
</dbReference>
<dbReference type="Gene3D" id="2.60.120.260">
    <property type="entry name" value="Galactose-binding domain-like"/>
    <property type="match status" value="1"/>
</dbReference>
<sequence>MLSASRRTILASTAAMAAALARSPIVAQALAAPAAGAPPQPDSPRRRLSLEADWRFHAGDIPFAPLRDHEAAYAHAKAGNATGGAAEDCDDGDWAMVTLPHDFALGQAPDPAANPDQAYRPRGIAWYRRGVLLDPAWRDGALDLVFDGIATNATVWINGTLAARHFGGYTPLVIDLLPFARFGEEPNTIAVRVDAQDSEGWWYEGAGLYRHVWIERRAPVHIVRHGLVARPHPLGQGDDAATSGDWAVPLTLDLANSGATDKAVTVAARLMAPDGTPVATAQAALALPAQGQTQAALTLTVPRPRLWSPADPALYRLETRVLADGALTDQESCALGMHTVRFDADRGMLLNGEPCRIKGVCAHQDHAGVGVAVPDSLWDYRLRRIREMGGNALRTAHHAPAPELLEAADRLGVMILAENRTLSAAPDTLDALAALVRLGRNHASVIAWSLCNEESIQASGIGVAMVTRMKALVRTLDPTRAVTAALNGAMEAEPNIADQLDVVGFNYGRGGIDAYHAAHPTRPLLSSEDTSALMTRGVAAGDAARHVIADDDTTAVPWGQTNSAAWAFIAQRPWLAGGFLWTGFDYRGEATPFGWPSTSSFFGAMDLCGFAKSGFHIRRALWSATPVIAIWPHWTFPGQEGRAVPILVASNADLVSLHLDGRELARAPVRDGVARFTPVYAPGRLLAQGWRDGRVVASATCVTAGAPVALRLVPDRPRLRAERRDAVPVTVMAVDAAGQPVPVAQHGFAVHVEGGQILGLGNGDPNLALPETPAADGRSGAMALFNGLAQAIVCADGSGPLHLVATAAGLAPARCVLRVDPGIIAALPAVPPAQPLTEWRQAPASAQRPVPGQRLGDGDMNSWAWTKPGATQPTDPAAPWVLLHLAFTPRRAVAAKGGTLRFASVVGRAEIWLDGVRVALKADPAPAPLAIPLPPGNGERLLDVLFDNRTTPGRCGLAGMVSLGP</sequence>
<dbReference type="PROSITE" id="PS51318">
    <property type="entry name" value="TAT"/>
    <property type="match status" value="1"/>
</dbReference>
<evidence type="ECO:0000259" key="9">
    <source>
        <dbReference type="Pfam" id="PF18565"/>
    </source>
</evidence>
<feature type="signal peptide" evidence="4">
    <location>
        <begin position="1"/>
        <end position="17"/>
    </location>
</feature>
<evidence type="ECO:0000259" key="8">
    <source>
        <dbReference type="Pfam" id="PF16355"/>
    </source>
</evidence>
<keyword evidence="4" id="KW-0732">Signal</keyword>
<dbReference type="EMBL" id="JAVDRD010000004">
    <property type="protein sequence ID" value="MDR6511126.1"/>
    <property type="molecule type" value="Genomic_DNA"/>
</dbReference>
<reference evidence="10 11" key="1">
    <citation type="submission" date="2023-07" db="EMBL/GenBank/DDBJ databases">
        <title>Sorghum-associated microbial communities from plants grown in Nebraska, USA.</title>
        <authorList>
            <person name="Schachtman D."/>
        </authorList>
    </citation>
    <scope>NUCLEOTIDE SEQUENCE [LARGE SCALE GENOMIC DNA]</scope>
    <source>
        <strain evidence="10 11">DS1027</strain>
    </source>
</reference>
<dbReference type="InterPro" id="IPR036156">
    <property type="entry name" value="Beta-gal/glucu_dom_sf"/>
</dbReference>
<comment type="caution">
    <text evidence="10">The sequence shown here is derived from an EMBL/GenBank/DDBJ whole genome shotgun (WGS) entry which is preliminary data.</text>
</comment>
<evidence type="ECO:0000256" key="3">
    <source>
        <dbReference type="ARBA" id="ARBA00023295"/>
    </source>
</evidence>
<evidence type="ECO:0000313" key="11">
    <source>
        <dbReference type="Proteomes" id="UP001184150"/>
    </source>
</evidence>
<comment type="similarity">
    <text evidence="1">Belongs to the glycosyl hydrolase 2 family.</text>
</comment>
<dbReference type="InterPro" id="IPR017853">
    <property type="entry name" value="GH"/>
</dbReference>